<dbReference type="CDD" id="cd15491">
    <property type="entry name" value="selB_III"/>
    <property type="match status" value="1"/>
</dbReference>
<keyword evidence="3" id="KW-0963">Cytoplasm</keyword>
<dbReference type="SUPFAM" id="SSF46785">
    <property type="entry name" value="Winged helix' DNA-binding domain"/>
    <property type="match status" value="2"/>
</dbReference>
<keyword evidence="5" id="KW-0648">Protein biosynthesis</keyword>
<evidence type="ECO:0000313" key="10">
    <source>
        <dbReference type="EMBL" id="GGG77252.1"/>
    </source>
</evidence>
<dbReference type="InterPro" id="IPR027417">
    <property type="entry name" value="P-loop_NTPase"/>
</dbReference>
<dbReference type="GO" id="GO:0003746">
    <property type="term" value="F:translation elongation factor activity"/>
    <property type="evidence" value="ECO:0007669"/>
    <property type="project" value="UniProtKB-KW"/>
</dbReference>
<keyword evidence="6" id="KW-0342">GTP-binding</keyword>
<gene>
    <name evidence="10" type="ORF">GCM10011398_22910</name>
</gene>
<dbReference type="GO" id="GO:0003924">
    <property type="term" value="F:GTPase activity"/>
    <property type="evidence" value="ECO:0007669"/>
    <property type="project" value="InterPro"/>
</dbReference>
<evidence type="ECO:0000256" key="1">
    <source>
        <dbReference type="ARBA" id="ARBA00004496"/>
    </source>
</evidence>
<dbReference type="GO" id="GO:0003723">
    <property type="term" value="F:RNA binding"/>
    <property type="evidence" value="ECO:0007669"/>
    <property type="project" value="InterPro"/>
</dbReference>
<dbReference type="RefSeq" id="WP_188455540.1">
    <property type="nucleotide sequence ID" value="NZ_BMFR01000009.1"/>
</dbReference>
<dbReference type="CDD" id="cd03696">
    <property type="entry name" value="SelB_II"/>
    <property type="match status" value="1"/>
</dbReference>
<dbReference type="GO" id="GO:0005737">
    <property type="term" value="C:cytoplasm"/>
    <property type="evidence" value="ECO:0007669"/>
    <property type="project" value="UniProtKB-SubCell"/>
</dbReference>
<dbReference type="SUPFAM" id="SSF50447">
    <property type="entry name" value="Translation proteins"/>
    <property type="match status" value="1"/>
</dbReference>
<evidence type="ECO:0000259" key="9">
    <source>
        <dbReference type="PROSITE" id="PS51722"/>
    </source>
</evidence>
<dbReference type="InterPro" id="IPR004535">
    <property type="entry name" value="Transl_elong_SelB"/>
</dbReference>
<dbReference type="PANTHER" id="PTHR43721:SF22">
    <property type="entry name" value="ELONGATION FACTOR TU, MITOCHONDRIAL"/>
    <property type="match status" value="1"/>
</dbReference>
<dbReference type="Gene3D" id="1.10.10.10">
    <property type="entry name" value="Winged helix-like DNA-binding domain superfamily/Winged helix DNA-binding domain"/>
    <property type="match status" value="1"/>
</dbReference>
<comment type="function">
    <text evidence="7">Translation factor necessary for the incorporation of selenocysteine into proteins. It probably replaces EF-Tu for the insertion of selenocysteine directed by the UGA codon. SelB binds GTP and GDP.</text>
</comment>
<dbReference type="InterPro" id="IPR015190">
    <property type="entry name" value="Elong_fac_SelB-wing-hlx_typ-2"/>
</dbReference>
<dbReference type="InterPro" id="IPR004161">
    <property type="entry name" value="EFTu-like_2"/>
</dbReference>
<dbReference type="InterPro" id="IPR009000">
    <property type="entry name" value="Transl_B-barrel_sf"/>
</dbReference>
<accession>A0A917HFS2</accession>
<dbReference type="InterPro" id="IPR050055">
    <property type="entry name" value="EF-Tu_GTPase"/>
</dbReference>
<dbReference type="InterPro" id="IPR015191">
    <property type="entry name" value="SelB_WHD4"/>
</dbReference>
<dbReference type="PROSITE" id="PS51722">
    <property type="entry name" value="G_TR_2"/>
    <property type="match status" value="1"/>
</dbReference>
<dbReference type="GO" id="GO:0001514">
    <property type="term" value="P:selenocysteine incorporation"/>
    <property type="evidence" value="ECO:0007669"/>
    <property type="project" value="InterPro"/>
</dbReference>
<evidence type="ECO:0000256" key="5">
    <source>
        <dbReference type="ARBA" id="ARBA00022917"/>
    </source>
</evidence>
<keyword evidence="4" id="KW-0547">Nucleotide-binding</keyword>
<dbReference type="Gene3D" id="2.40.30.10">
    <property type="entry name" value="Translation factors"/>
    <property type="match status" value="1"/>
</dbReference>
<dbReference type="InterPro" id="IPR000795">
    <property type="entry name" value="T_Tr_GTP-bd_dom"/>
</dbReference>
<dbReference type="InterPro" id="IPR036388">
    <property type="entry name" value="WH-like_DNA-bd_sf"/>
</dbReference>
<dbReference type="PANTHER" id="PTHR43721">
    <property type="entry name" value="ELONGATION FACTOR TU-RELATED"/>
    <property type="match status" value="1"/>
</dbReference>
<evidence type="ECO:0000313" key="11">
    <source>
        <dbReference type="Proteomes" id="UP000622860"/>
    </source>
</evidence>
<dbReference type="Gene3D" id="3.40.50.300">
    <property type="entry name" value="P-loop containing nucleotide triphosphate hydrolases"/>
    <property type="match status" value="1"/>
</dbReference>
<dbReference type="InterPro" id="IPR036390">
    <property type="entry name" value="WH_DNA-bd_sf"/>
</dbReference>
<sequence length="630" mass="71590">MESRYYTIGMAGHIDHGKTTLTKALTNIDTDRLKEEKERKISIELGYAPLQTKDGTHVSIVDVPGHERFIRQMIAGVAGIDLVVLVIAADEGVMPQTKEHLEILEFLGVKRCIVAVTKIDRVDEELLELVGMDISEALAETSFKDAPMVYVDSVTSVGVEQLKEKIFTELKSVEFRDRHGSFRLPIDQVFTVQGQGTVVRGTIYEGVVTTGSQLIVLPSGQKVKARNIQVHHNNVKEASAGQRTAINLGGINRSELKRGDVLVATDHFLVSDTIDVLVRFVRDLQAAIKQRSPVKLHVGTSEVTGKIIFFDRNVIQEATDEVLCQIRLDNSIVVRRGDRFILRRPTPAETIGGGWIIDPNSQKYPFGQQTISMLEKKKKGTPEDLIKHALENFKALDIKQLIQETSLDQVEVEGILTSRVEDEIIVILPNKRFTLSSLLIKVEEQLVENLKEYHDANPMRLGRDKAELVQILTNEFPKELIDFHLNMMLDKNMIKKEGQFISLTVFKSHLPDNWKKRMKQVIRNIENDQLAVGKWEEYVKDKPFSKADADELKNYLIQTGQAYRLTDDFLIHKRSLDKAIEQLKSNTETTFTLKDAKEVLGVSRKYLIPILELLDQLRLTRRKESEREWV</sequence>
<dbReference type="Proteomes" id="UP000622860">
    <property type="component" value="Unassembled WGS sequence"/>
</dbReference>
<keyword evidence="11" id="KW-1185">Reference proteome</keyword>
<dbReference type="Gene3D" id="1.10.10.2770">
    <property type="match status" value="1"/>
</dbReference>
<organism evidence="10 11">
    <name type="scientific">Virgibacillus oceani</name>
    <dbReference type="NCBI Taxonomy" id="1479511"/>
    <lineage>
        <taxon>Bacteria</taxon>
        <taxon>Bacillati</taxon>
        <taxon>Bacillota</taxon>
        <taxon>Bacilli</taxon>
        <taxon>Bacillales</taxon>
        <taxon>Bacillaceae</taxon>
        <taxon>Virgibacillus</taxon>
    </lineage>
</organism>
<proteinExistence type="predicted"/>
<dbReference type="AlphaFoldDB" id="A0A917HFS2"/>
<name>A0A917HFS2_9BACI</name>
<dbReference type="InterPro" id="IPR057335">
    <property type="entry name" value="Beta-barrel_SelB"/>
</dbReference>
<dbReference type="Pfam" id="PF00009">
    <property type="entry name" value="GTP_EFTU"/>
    <property type="match status" value="1"/>
</dbReference>
<reference evidence="10" key="2">
    <citation type="submission" date="2020-09" db="EMBL/GenBank/DDBJ databases">
        <authorList>
            <person name="Sun Q."/>
            <person name="Zhou Y."/>
        </authorList>
    </citation>
    <scope>NUCLEOTIDE SEQUENCE</scope>
    <source>
        <strain evidence="10">CGMCC 1.12754</strain>
    </source>
</reference>
<dbReference type="FunFam" id="2.40.30.10:FF:000020">
    <property type="entry name" value="Translation elongation factor EF-1"/>
    <property type="match status" value="1"/>
</dbReference>
<dbReference type="SUPFAM" id="SSF50465">
    <property type="entry name" value="EF-Tu/eEF-1alpha/eIF2-gamma C-terminal domain"/>
    <property type="match status" value="1"/>
</dbReference>
<evidence type="ECO:0000256" key="2">
    <source>
        <dbReference type="ARBA" id="ARBA00015953"/>
    </source>
</evidence>
<dbReference type="Pfam" id="PF03144">
    <property type="entry name" value="GTP_EFTU_D2"/>
    <property type="match status" value="1"/>
</dbReference>
<dbReference type="EMBL" id="BMFR01000009">
    <property type="protein sequence ID" value="GGG77252.1"/>
    <property type="molecule type" value="Genomic_DNA"/>
</dbReference>
<feature type="domain" description="Tr-type G" evidence="9">
    <location>
        <begin position="3"/>
        <end position="174"/>
    </location>
</feature>
<dbReference type="InterPro" id="IPR005225">
    <property type="entry name" value="Small_GTP-bd"/>
</dbReference>
<dbReference type="NCBIfam" id="TIGR00231">
    <property type="entry name" value="small_GTP"/>
    <property type="match status" value="1"/>
</dbReference>
<dbReference type="InterPro" id="IPR009001">
    <property type="entry name" value="Transl_elong_EF1A/Init_IF2_C"/>
</dbReference>
<dbReference type="Pfam" id="PF09106">
    <property type="entry name" value="WHD_2nd_SelB"/>
    <property type="match status" value="1"/>
</dbReference>
<dbReference type="Pfam" id="PF25461">
    <property type="entry name" value="Beta-barrel_SelB"/>
    <property type="match status" value="1"/>
</dbReference>
<dbReference type="GO" id="GO:0005525">
    <property type="term" value="F:GTP binding"/>
    <property type="evidence" value="ECO:0007669"/>
    <property type="project" value="UniProtKB-KW"/>
</dbReference>
<evidence type="ECO:0000256" key="7">
    <source>
        <dbReference type="ARBA" id="ARBA00025526"/>
    </source>
</evidence>
<evidence type="ECO:0000256" key="6">
    <source>
        <dbReference type="ARBA" id="ARBA00023134"/>
    </source>
</evidence>
<evidence type="ECO:0000256" key="3">
    <source>
        <dbReference type="ARBA" id="ARBA00022490"/>
    </source>
</evidence>
<dbReference type="SUPFAM" id="SSF52540">
    <property type="entry name" value="P-loop containing nucleoside triphosphate hydrolases"/>
    <property type="match status" value="1"/>
</dbReference>
<keyword evidence="10" id="KW-0251">Elongation factor</keyword>
<protein>
    <recommendedName>
        <fullName evidence="2">Selenocysteine-specific elongation factor</fullName>
    </recommendedName>
    <alternativeName>
        <fullName evidence="8">SelB translation factor</fullName>
    </alternativeName>
</protein>
<dbReference type="NCBIfam" id="TIGR00475">
    <property type="entry name" value="selB"/>
    <property type="match status" value="1"/>
</dbReference>
<comment type="caution">
    <text evidence="10">The sequence shown here is derived from an EMBL/GenBank/DDBJ whole genome shotgun (WGS) entry which is preliminary data.</text>
</comment>
<evidence type="ECO:0000256" key="4">
    <source>
        <dbReference type="ARBA" id="ARBA00022741"/>
    </source>
</evidence>
<comment type="subcellular location">
    <subcellularLocation>
        <location evidence="1">Cytoplasm</location>
    </subcellularLocation>
</comment>
<dbReference type="PRINTS" id="PR00315">
    <property type="entry name" value="ELONGATNFCT"/>
</dbReference>
<dbReference type="CDD" id="cd04171">
    <property type="entry name" value="SelB"/>
    <property type="match status" value="1"/>
</dbReference>
<evidence type="ECO:0000256" key="8">
    <source>
        <dbReference type="ARBA" id="ARBA00031615"/>
    </source>
</evidence>
<dbReference type="Pfam" id="PF09107">
    <property type="entry name" value="WHD_3rd_SelB"/>
    <property type="match status" value="1"/>
</dbReference>
<reference evidence="10" key="1">
    <citation type="journal article" date="2014" name="Int. J. Syst. Evol. Microbiol.">
        <title>Complete genome sequence of Corynebacterium casei LMG S-19264T (=DSM 44701T), isolated from a smear-ripened cheese.</title>
        <authorList>
            <consortium name="US DOE Joint Genome Institute (JGI-PGF)"/>
            <person name="Walter F."/>
            <person name="Albersmeier A."/>
            <person name="Kalinowski J."/>
            <person name="Ruckert C."/>
        </authorList>
    </citation>
    <scope>NUCLEOTIDE SEQUENCE</scope>
    <source>
        <strain evidence="10">CGMCC 1.12754</strain>
    </source>
</reference>